<dbReference type="Proteomes" id="UP000011086">
    <property type="component" value="Unassembled WGS sequence"/>
</dbReference>
<proteinExistence type="predicted"/>
<accession>A0AA97P2Q1</accession>
<evidence type="ECO:0000256" key="1">
    <source>
        <dbReference type="SAM" id="Phobius"/>
    </source>
</evidence>
<dbReference type="AlphaFoldDB" id="A0AA97P2Q1"/>
<keyword evidence="1" id="KW-0812">Transmembrane</keyword>
<feature type="transmembrane region" description="Helical" evidence="1">
    <location>
        <begin position="37"/>
        <end position="56"/>
    </location>
</feature>
<organism evidence="2">
    <name type="scientific">Pyricularia oryzae (strain Y34)</name>
    <name type="common">Rice blast fungus</name>
    <name type="synonym">Magnaporthe oryzae</name>
    <dbReference type="NCBI Taxonomy" id="1143189"/>
    <lineage>
        <taxon>Eukaryota</taxon>
        <taxon>Fungi</taxon>
        <taxon>Dikarya</taxon>
        <taxon>Ascomycota</taxon>
        <taxon>Pezizomycotina</taxon>
        <taxon>Sordariomycetes</taxon>
        <taxon>Sordariomycetidae</taxon>
        <taxon>Magnaporthales</taxon>
        <taxon>Pyriculariaceae</taxon>
        <taxon>Pyricularia</taxon>
    </lineage>
</organism>
<name>A0AA97P2Q1_PYRO3</name>
<protein>
    <submittedName>
        <fullName evidence="2">Uncharacterized protein</fullName>
    </submittedName>
</protein>
<keyword evidence="1" id="KW-1133">Transmembrane helix</keyword>
<sequence length="66" mass="7657">MFYDHTIVRSRKSNFSLVQAIKCQLVRFSSGGILVDWYTYGTYLVPSCWIVIRILGSRKEKNDAQP</sequence>
<evidence type="ECO:0000313" key="2">
    <source>
        <dbReference type="EMBL" id="ELQ40854.1"/>
    </source>
</evidence>
<gene>
    <name evidence="2" type="ORF">OOU_Y34scaffold00334g24</name>
</gene>
<dbReference type="EMBL" id="JH793329">
    <property type="protein sequence ID" value="ELQ40854.1"/>
    <property type="molecule type" value="Genomic_DNA"/>
</dbReference>
<reference evidence="2" key="1">
    <citation type="journal article" date="2012" name="PLoS Genet.">
        <title>Comparative analysis of the genomes of two field isolates of the rice blast fungus Magnaporthe oryzae.</title>
        <authorList>
            <person name="Xue M."/>
            <person name="Yang J."/>
            <person name="Li Z."/>
            <person name="Hu S."/>
            <person name="Yao N."/>
            <person name="Dean R.A."/>
            <person name="Zhao W."/>
            <person name="Shen M."/>
            <person name="Zhang H."/>
            <person name="Li C."/>
            <person name="Liu L."/>
            <person name="Cao L."/>
            <person name="Xu X."/>
            <person name="Xing Y."/>
            <person name="Hsiang T."/>
            <person name="Zhang Z."/>
            <person name="Xu J.R."/>
            <person name="Peng Y.L."/>
        </authorList>
    </citation>
    <scope>NUCLEOTIDE SEQUENCE</scope>
    <source>
        <strain evidence="2">Y34</strain>
    </source>
</reference>
<keyword evidence="1" id="KW-0472">Membrane</keyword>